<keyword evidence="1" id="KW-0732">Signal</keyword>
<dbReference type="GO" id="GO:0008237">
    <property type="term" value="F:metallopeptidase activity"/>
    <property type="evidence" value="ECO:0007669"/>
    <property type="project" value="InterPro"/>
</dbReference>
<keyword evidence="3" id="KW-1185">Reference proteome</keyword>
<dbReference type="EMBL" id="JAXLQG010000017">
    <property type="protein sequence ID" value="KAK5531410.1"/>
    <property type="molecule type" value="Genomic_DNA"/>
</dbReference>
<evidence type="ECO:0000313" key="2">
    <source>
        <dbReference type="EMBL" id="KAK5531410.1"/>
    </source>
</evidence>
<dbReference type="InterPro" id="IPR024079">
    <property type="entry name" value="MetalloPept_cat_dom_sf"/>
</dbReference>
<name>A0AAV9PY51_9PEZI</name>
<comment type="caution">
    <text evidence="2">The sequence shown here is derived from an EMBL/GenBank/DDBJ whole genome shotgun (WGS) entry which is preliminary data.</text>
</comment>
<proteinExistence type="predicted"/>
<gene>
    <name evidence="2" type="ORF">LTR25_008519</name>
</gene>
<feature type="chain" id="PRO_5043799116" evidence="1">
    <location>
        <begin position="16"/>
        <end position="352"/>
    </location>
</feature>
<feature type="signal peptide" evidence="1">
    <location>
        <begin position="1"/>
        <end position="15"/>
    </location>
</feature>
<organism evidence="2 3">
    <name type="scientific">Vermiconidia calcicola</name>
    <dbReference type="NCBI Taxonomy" id="1690605"/>
    <lineage>
        <taxon>Eukaryota</taxon>
        <taxon>Fungi</taxon>
        <taxon>Dikarya</taxon>
        <taxon>Ascomycota</taxon>
        <taxon>Pezizomycotina</taxon>
        <taxon>Dothideomycetes</taxon>
        <taxon>Dothideomycetidae</taxon>
        <taxon>Mycosphaerellales</taxon>
        <taxon>Extremaceae</taxon>
        <taxon>Vermiconidia</taxon>
    </lineage>
</organism>
<accession>A0AAV9PY51</accession>
<evidence type="ECO:0000256" key="1">
    <source>
        <dbReference type="SAM" id="SignalP"/>
    </source>
</evidence>
<dbReference type="AlphaFoldDB" id="A0AAV9PY51"/>
<sequence length="352" mass="39129">MLFFALLLFWAVAFGVPLPSGNHSAMVNRNGLDFDPSLYKGLDWSKAIIDCNQDQLNILQRATDIAVFQMLAPTAQAAAIEPMWDWFFRGYKGWVSNPQGTVIANRIQRNLEYPYNFVLNGKKADNTDVKKFPLVYTCKDSRRQVEDGICRPGVGAYTVTPRDSIYDTWTITFCDDFFNKLNYAEKLWGPAVYRNPTPPDLNSRRTFEDAIIHEYFHVSGMGFANYVQPTPDQPVIIDVQTEIGGTKQLIYGATLANKFAYKNPDSTNADTAINADSYALLLLGQYVNKIYGGIWKKETRWNAVDPNGAGIRPPGGMVGGMAVGGIPTDNTTDLSGQIGNMTVKNNMTIAES</sequence>
<dbReference type="Gene3D" id="3.40.390.10">
    <property type="entry name" value="Collagenase (Catalytic Domain)"/>
    <property type="match status" value="1"/>
</dbReference>
<dbReference type="Proteomes" id="UP001345827">
    <property type="component" value="Unassembled WGS sequence"/>
</dbReference>
<evidence type="ECO:0000313" key="3">
    <source>
        <dbReference type="Proteomes" id="UP001345827"/>
    </source>
</evidence>
<protein>
    <submittedName>
        <fullName evidence="2">Uncharacterized protein</fullName>
    </submittedName>
</protein>
<reference evidence="2 3" key="1">
    <citation type="submission" date="2023-06" db="EMBL/GenBank/DDBJ databases">
        <title>Black Yeasts Isolated from many extreme environments.</title>
        <authorList>
            <person name="Coleine C."/>
            <person name="Stajich J.E."/>
            <person name="Selbmann L."/>
        </authorList>
    </citation>
    <scope>NUCLEOTIDE SEQUENCE [LARGE SCALE GENOMIC DNA]</scope>
    <source>
        <strain evidence="2 3">CCFEE 5887</strain>
    </source>
</reference>